<keyword evidence="2" id="KW-1185">Reference proteome</keyword>
<sequence length="139" mass="16238">MKAVVKILYGEQQICSNSHISLLGYHKSEKQNKKTVALSTANPFTFDTPSNIYCSWLFSILRNACKRFMRLLSELFRIVKLDVSGFFQRHLSSQFWTTSIHFYLHCRIRPTLPSPPDDELYAKSKDLRSTHHINELSRD</sequence>
<organism evidence="1 2">
    <name type="scientific">Caerostris darwini</name>
    <dbReference type="NCBI Taxonomy" id="1538125"/>
    <lineage>
        <taxon>Eukaryota</taxon>
        <taxon>Metazoa</taxon>
        <taxon>Ecdysozoa</taxon>
        <taxon>Arthropoda</taxon>
        <taxon>Chelicerata</taxon>
        <taxon>Arachnida</taxon>
        <taxon>Araneae</taxon>
        <taxon>Araneomorphae</taxon>
        <taxon>Entelegynae</taxon>
        <taxon>Araneoidea</taxon>
        <taxon>Araneidae</taxon>
        <taxon>Caerostris</taxon>
    </lineage>
</organism>
<evidence type="ECO:0000313" key="1">
    <source>
        <dbReference type="EMBL" id="GIX77809.1"/>
    </source>
</evidence>
<accession>A0AAV4N0S1</accession>
<dbReference type="AlphaFoldDB" id="A0AAV4N0S1"/>
<proteinExistence type="predicted"/>
<gene>
    <name evidence="1" type="ORF">CDAR_85081</name>
</gene>
<dbReference type="Proteomes" id="UP001054837">
    <property type="component" value="Unassembled WGS sequence"/>
</dbReference>
<dbReference type="EMBL" id="BPLQ01001054">
    <property type="protein sequence ID" value="GIX77809.1"/>
    <property type="molecule type" value="Genomic_DNA"/>
</dbReference>
<comment type="caution">
    <text evidence="1">The sequence shown here is derived from an EMBL/GenBank/DDBJ whole genome shotgun (WGS) entry which is preliminary data.</text>
</comment>
<protein>
    <submittedName>
        <fullName evidence="1">Uncharacterized protein</fullName>
    </submittedName>
</protein>
<reference evidence="1 2" key="1">
    <citation type="submission" date="2021-06" db="EMBL/GenBank/DDBJ databases">
        <title>Caerostris darwini draft genome.</title>
        <authorList>
            <person name="Kono N."/>
            <person name="Arakawa K."/>
        </authorList>
    </citation>
    <scope>NUCLEOTIDE SEQUENCE [LARGE SCALE GENOMIC DNA]</scope>
</reference>
<name>A0AAV4N0S1_9ARAC</name>
<evidence type="ECO:0000313" key="2">
    <source>
        <dbReference type="Proteomes" id="UP001054837"/>
    </source>
</evidence>